<keyword evidence="1" id="KW-0812">Transmembrane</keyword>
<dbReference type="AlphaFoldDB" id="A0A1F5Z947"/>
<organism evidence="2 3">
    <name type="scientific">Candidatus Gottesmanbacteria bacterium RBG_16_43_7</name>
    <dbReference type="NCBI Taxonomy" id="1798373"/>
    <lineage>
        <taxon>Bacteria</taxon>
        <taxon>Candidatus Gottesmaniibacteriota</taxon>
    </lineage>
</organism>
<evidence type="ECO:0000313" key="3">
    <source>
        <dbReference type="Proteomes" id="UP000176854"/>
    </source>
</evidence>
<name>A0A1F5Z947_9BACT</name>
<proteinExistence type="predicted"/>
<comment type="caution">
    <text evidence="2">The sequence shown here is derived from an EMBL/GenBank/DDBJ whole genome shotgun (WGS) entry which is preliminary data.</text>
</comment>
<feature type="transmembrane region" description="Helical" evidence="1">
    <location>
        <begin position="418"/>
        <end position="437"/>
    </location>
</feature>
<dbReference type="Proteomes" id="UP000176854">
    <property type="component" value="Unassembled WGS sequence"/>
</dbReference>
<accession>A0A1F5Z947</accession>
<feature type="transmembrane region" description="Helical" evidence="1">
    <location>
        <begin position="361"/>
        <end position="381"/>
    </location>
</feature>
<keyword evidence="1" id="KW-0472">Membrane</keyword>
<gene>
    <name evidence="2" type="ORF">A2154_03820</name>
</gene>
<feature type="transmembrane region" description="Helical" evidence="1">
    <location>
        <begin position="152"/>
        <end position="169"/>
    </location>
</feature>
<feature type="transmembrane region" description="Helical" evidence="1">
    <location>
        <begin position="175"/>
        <end position="202"/>
    </location>
</feature>
<feature type="transmembrane region" description="Helical" evidence="1">
    <location>
        <begin position="393"/>
        <end position="412"/>
    </location>
</feature>
<sequence>MLTSYQIRKYLPLILLIAVSISVRVFYTRTFPLVASNIDSREYYAIAELFQKNKDLGALFTPYRAPLYPFITYIFMILIGRPGYAGDFGGFGVLMSAIAFFQSALAVIAALLLFKLLFRITKSLSTSFIVVLFYTLDMILIPYERIHLTENVALNLTVIMASALWYVIAHPSVKSFTILLLIGIMQIMLRPAFLALVPLILIGIPLLSPRKKTLVLSVISLAIIFGITQLWTHHNRIRHGLNRFSVYSTINILGRIVKDDIPTVGKTKTSASLTEYRAIDGSKNPYDFLNWLDPLFFQKPEIFIDIDTFNLQTLVTQFPKYTKSALSDLPLAFSSIDTGAITTDKNSRAWIFGYMQNFYRLLHILFVSTLLPFMFLAFWIFNRDPTQSIKFGVFLGFLGYIQVILVTGFLGYEDFSRLAVPYFPLIYIGFGTALDNIRKYAGGHK</sequence>
<feature type="transmembrane region" description="Helical" evidence="1">
    <location>
        <begin position="120"/>
        <end position="140"/>
    </location>
</feature>
<feature type="transmembrane region" description="Helical" evidence="1">
    <location>
        <begin position="91"/>
        <end position="114"/>
    </location>
</feature>
<evidence type="ECO:0000256" key="1">
    <source>
        <dbReference type="SAM" id="Phobius"/>
    </source>
</evidence>
<evidence type="ECO:0000313" key="2">
    <source>
        <dbReference type="EMBL" id="OGG08893.1"/>
    </source>
</evidence>
<feature type="transmembrane region" description="Helical" evidence="1">
    <location>
        <begin position="67"/>
        <end position="84"/>
    </location>
</feature>
<evidence type="ECO:0008006" key="4">
    <source>
        <dbReference type="Google" id="ProtNLM"/>
    </source>
</evidence>
<feature type="transmembrane region" description="Helical" evidence="1">
    <location>
        <begin position="10"/>
        <end position="27"/>
    </location>
</feature>
<feature type="transmembrane region" description="Helical" evidence="1">
    <location>
        <begin position="214"/>
        <end position="232"/>
    </location>
</feature>
<protein>
    <recommendedName>
        <fullName evidence="4">Glycosyltransferase RgtA/B/C/D-like domain-containing protein</fullName>
    </recommendedName>
</protein>
<reference evidence="2 3" key="1">
    <citation type="journal article" date="2016" name="Nat. Commun.">
        <title>Thousands of microbial genomes shed light on interconnected biogeochemical processes in an aquifer system.</title>
        <authorList>
            <person name="Anantharaman K."/>
            <person name="Brown C.T."/>
            <person name="Hug L.A."/>
            <person name="Sharon I."/>
            <person name="Castelle C.J."/>
            <person name="Probst A.J."/>
            <person name="Thomas B.C."/>
            <person name="Singh A."/>
            <person name="Wilkins M.J."/>
            <person name="Karaoz U."/>
            <person name="Brodie E.L."/>
            <person name="Williams K.H."/>
            <person name="Hubbard S.S."/>
            <person name="Banfield J.F."/>
        </authorList>
    </citation>
    <scope>NUCLEOTIDE SEQUENCE [LARGE SCALE GENOMIC DNA]</scope>
</reference>
<dbReference type="EMBL" id="MFJC01000040">
    <property type="protein sequence ID" value="OGG08893.1"/>
    <property type="molecule type" value="Genomic_DNA"/>
</dbReference>
<keyword evidence="1" id="KW-1133">Transmembrane helix</keyword>